<sequence>MSGEEEEKFDYQGYLIFNGIYETDLAVDSKYRRGLIEAEAELLADLGQFEDTKRESDRGVEKIPLRDYIRDDDSVSGELEELAGQLISLRFLYEDRIEKDGYLSGKKELQKVEIPIIKDADIYWIYPNYMYFRGAKDDVTEAIEYTSSILDADIASDGGTAVSPQQPSRFSKFQSISFHADFLLWLFSHQYNGTDLPGSAIEIDTLTDASVTGNTDVWGGNNIVGDTTQLIESPPLLSAILQNKSLKMIEGGFAMGDNTIKSKIQIDKVHIKSSAKSIKKSNNTRRMSLSLRFLNELVELEKYWNNLDPKNKYPPYTFFLDLFDTCQAHGMTLDNISEILRREYCDKRGDNNSEWDL</sequence>
<accession>L0JXS7</accession>
<dbReference type="GeneID" id="43302139"/>
<dbReference type="EMBL" id="CP003929">
    <property type="protein sequence ID" value="AGB37110.1"/>
    <property type="molecule type" value="Genomic_DNA"/>
</dbReference>
<protein>
    <submittedName>
        <fullName evidence="1">Uncharacterized protein</fullName>
    </submittedName>
</protein>
<proteinExistence type="predicted"/>
<dbReference type="KEGG" id="nou:Natoc_1287"/>
<reference evidence="1 2" key="1">
    <citation type="submission" date="2012-11" db="EMBL/GenBank/DDBJ databases">
        <title>FINISHED of Natronococcus occultus SP4, DSM 3396.</title>
        <authorList>
            <consortium name="DOE Joint Genome Institute"/>
            <person name="Eisen J."/>
            <person name="Huntemann M."/>
            <person name="Wei C.-L."/>
            <person name="Han J."/>
            <person name="Detter J.C."/>
            <person name="Han C."/>
            <person name="Tapia R."/>
            <person name="Chen A."/>
            <person name="Kyrpides N."/>
            <person name="Mavromatis K."/>
            <person name="Markowitz V."/>
            <person name="Szeto E."/>
            <person name="Ivanova N."/>
            <person name="Mikhailova N."/>
            <person name="Ovchinnikova G."/>
            <person name="Pagani I."/>
            <person name="Pati A."/>
            <person name="Goodwin L."/>
            <person name="Nordberg H.P."/>
            <person name="Cantor M.N."/>
            <person name="Hua S.X."/>
            <person name="Woyke T."/>
            <person name="Eisen J."/>
            <person name="Klenk H.-P."/>
            <person name="Klenk H.-P."/>
        </authorList>
    </citation>
    <scope>NUCLEOTIDE SEQUENCE [LARGE SCALE GENOMIC DNA]</scope>
    <source>
        <strain evidence="1 2">SP4</strain>
    </source>
</reference>
<dbReference type="eggNOG" id="arCOG14268">
    <property type="taxonomic scope" value="Archaea"/>
</dbReference>
<dbReference type="HOGENOM" id="CLU_803195_0_0_2"/>
<evidence type="ECO:0000313" key="1">
    <source>
        <dbReference type="EMBL" id="AGB37110.1"/>
    </source>
</evidence>
<name>L0JXS7_9EURY</name>
<dbReference type="RefSeq" id="WP_015320561.1">
    <property type="nucleotide sequence ID" value="NC_019974.1"/>
</dbReference>
<evidence type="ECO:0000313" key="2">
    <source>
        <dbReference type="Proteomes" id="UP000010878"/>
    </source>
</evidence>
<dbReference type="OrthoDB" id="197057at2157"/>
<gene>
    <name evidence="1" type="ORF">Natoc_1287</name>
</gene>
<keyword evidence="2" id="KW-1185">Reference proteome</keyword>
<dbReference type="AlphaFoldDB" id="L0JXS7"/>
<organism evidence="1 2">
    <name type="scientific">Natronococcus occultus SP4</name>
    <dbReference type="NCBI Taxonomy" id="694430"/>
    <lineage>
        <taxon>Archaea</taxon>
        <taxon>Methanobacteriati</taxon>
        <taxon>Methanobacteriota</taxon>
        <taxon>Stenosarchaea group</taxon>
        <taxon>Halobacteria</taxon>
        <taxon>Halobacteriales</taxon>
        <taxon>Natrialbaceae</taxon>
        <taxon>Natronococcus</taxon>
    </lineage>
</organism>
<dbReference type="Proteomes" id="UP000010878">
    <property type="component" value="Chromosome"/>
</dbReference>